<evidence type="ECO:0000313" key="2">
    <source>
        <dbReference type="EMBL" id="ODM92310.1"/>
    </source>
</evidence>
<feature type="non-terminal residue" evidence="2">
    <location>
        <position position="1"/>
    </location>
</feature>
<accession>A0A1D2MH37</accession>
<feature type="chain" id="PRO_5008904008" description="Vitelline membrane outer layer protein 1" evidence="1">
    <location>
        <begin position="22"/>
        <end position="196"/>
    </location>
</feature>
<protein>
    <recommendedName>
        <fullName evidence="4">Vitelline membrane outer layer protein 1</fullName>
    </recommendedName>
</protein>
<dbReference type="EMBL" id="LJIJ01001273">
    <property type="protein sequence ID" value="ODM92310.1"/>
    <property type="molecule type" value="Genomic_DNA"/>
</dbReference>
<keyword evidence="3" id="KW-1185">Reference proteome</keyword>
<reference evidence="2 3" key="1">
    <citation type="journal article" date="2016" name="Genome Biol. Evol.">
        <title>Gene Family Evolution Reflects Adaptation to Soil Environmental Stressors in the Genome of the Collembolan Orchesella cincta.</title>
        <authorList>
            <person name="Faddeeva-Vakhrusheva A."/>
            <person name="Derks M.F."/>
            <person name="Anvar S.Y."/>
            <person name="Agamennone V."/>
            <person name="Suring W."/>
            <person name="Smit S."/>
            <person name="van Straalen N.M."/>
            <person name="Roelofs D."/>
        </authorList>
    </citation>
    <scope>NUCLEOTIDE SEQUENCE [LARGE SCALE GENOMIC DNA]</scope>
    <source>
        <tissue evidence="2">Mixed pool</tissue>
    </source>
</reference>
<organism evidence="2 3">
    <name type="scientific">Orchesella cincta</name>
    <name type="common">Springtail</name>
    <name type="synonym">Podura cincta</name>
    <dbReference type="NCBI Taxonomy" id="48709"/>
    <lineage>
        <taxon>Eukaryota</taxon>
        <taxon>Metazoa</taxon>
        <taxon>Ecdysozoa</taxon>
        <taxon>Arthropoda</taxon>
        <taxon>Hexapoda</taxon>
        <taxon>Collembola</taxon>
        <taxon>Entomobryomorpha</taxon>
        <taxon>Entomobryoidea</taxon>
        <taxon>Orchesellidae</taxon>
        <taxon>Orchesellinae</taxon>
        <taxon>Orchesella</taxon>
    </lineage>
</organism>
<evidence type="ECO:0000313" key="3">
    <source>
        <dbReference type="Proteomes" id="UP000094527"/>
    </source>
</evidence>
<gene>
    <name evidence="2" type="ORF">Ocin01_14376</name>
</gene>
<dbReference type="OrthoDB" id="64893at2759"/>
<keyword evidence="1" id="KW-0732">Signal</keyword>
<evidence type="ECO:0008006" key="4">
    <source>
        <dbReference type="Google" id="ProtNLM"/>
    </source>
</evidence>
<name>A0A1D2MH37_ORCCI</name>
<dbReference type="AlphaFoldDB" id="A0A1D2MH37"/>
<proteinExistence type="predicted"/>
<sequence>KLVYFFLVAVLFATFSPQVNGHGRLIKPPSRSSVWRLPEFVSQNPAVNYNDNQLFCGGIHQVDDPGLGLLWVCGRPFFQQRNHHMEGRLDRLLTFEGFMGMETSVRYPGQENQLFKPTFTAMSCGIQAQGRNVGVGLTGIYRAPTETFLLGLLATIVFIQWNYRAGNNWGVCADGTGKVGCGPQETFRGCADISIS</sequence>
<dbReference type="Proteomes" id="UP000094527">
    <property type="component" value="Unassembled WGS sequence"/>
</dbReference>
<comment type="caution">
    <text evidence="2">The sequence shown here is derived from an EMBL/GenBank/DDBJ whole genome shotgun (WGS) entry which is preliminary data.</text>
</comment>
<feature type="signal peptide" evidence="1">
    <location>
        <begin position="1"/>
        <end position="21"/>
    </location>
</feature>
<evidence type="ECO:0000256" key="1">
    <source>
        <dbReference type="SAM" id="SignalP"/>
    </source>
</evidence>